<dbReference type="RefSeq" id="WP_231598911.1">
    <property type="nucleotide sequence ID" value="NZ_CP046455.1"/>
</dbReference>
<feature type="region of interest" description="Disordered" evidence="1">
    <location>
        <begin position="29"/>
        <end position="81"/>
    </location>
</feature>
<keyword evidence="3" id="KW-1185">Reference proteome</keyword>
<dbReference type="AlphaFoldDB" id="A0A6B8WJ18"/>
<evidence type="ECO:0000313" key="3">
    <source>
        <dbReference type="Proteomes" id="UP000424462"/>
    </source>
</evidence>
<sequence length="81" mass="9200">MEFDEFVKQFRERTAQRMVEFEKALAKAQAEMERQEGKSVSGHRKGHSAPLPPNLMMSQTRKTPGRGRRGAGPIQGVLKKF</sequence>
<dbReference type="Proteomes" id="UP000424462">
    <property type="component" value="Chromosome"/>
</dbReference>
<name>A0A6B8WJ18_9CORY</name>
<evidence type="ECO:0000313" key="2">
    <source>
        <dbReference type="EMBL" id="QGU06478.1"/>
    </source>
</evidence>
<accession>A0A6B8WJ18</accession>
<proteinExistence type="predicted"/>
<organism evidence="2 3">
    <name type="scientific">Corynebacterium occultum</name>
    <dbReference type="NCBI Taxonomy" id="2675219"/>
    <lineage>
        <taxon>Bacteria</taxon>
        <taxon>Bacillati</taxon>
        <taxon>Actinomycetota</taxon>
        <taxon>Actinomycetes</taxon>
        <taxon>Mycobacteriales</taxon>
        <taxon>Corynebacteriaceae</taxon>
        <taxon>Corynebacterium</taxon>
    </lineage>
</organism>
<gene>
    <name evidence="2" type="ORF">COCCU_02620</name>
</gene>
<reference evidence="2 3" key="1">
    <citation type="submission" date="2019-11" db="EMBL/GenBank/DDBJ databases">
        <title>Complete genome sequence of Corynebacterium kalinowskii 1959, a novel Corynebacterium species isolated from soil of a small paddock in Vilsendorf, Germany.</title>
        <authorList>
            <person name="Schaffert L."/>
            <person name="Ruwe M."/>
            <person name="Milse J."/>
            <person name="Hanuschka K."/>
            <person name="Ortseifen V."/>
            <person name="Droste J."/>
            <person name="Brandt D."/>
            <person name="Schlueter L."/>
            <person name="Kutter Y."/>
            <person name="Vinke S."/>
            <person name="Viehoefer P."/>
            <person name="Jacob L."/>
            <person name="Luebke N.-C."/>
            <person name="Schulte-Berndt E."/>
            <person name="Hain C."/>
            <person name="Linder M."/>
            <person name="Schmidt P."/>
            <person name="Wollenschlaeger L."/>
            <person name="Luttermann T."/>
            <person name="Thieme E."/>
            <person name="Hassa J."/>
            <person name="Haak M."/>
            <person name="Wittchen M."/>
            <person name="Mentz A."/>
            <person name="Persicke M."/>
            <person name="Busche T."/>
            <person name="Ruckert C."/>
        </authorList>
    </citation>
    <scope>NUCLEOTIDE SEQUENCE [LARGE SCALE GENOMIC DNA]</scope>
    <source>
        <strain evidence="2 3">2039</strain>
    </source>
</reference>
<dbReference type="EMBL" id="CP046455">
    <property type="protein sequence ID" value="QGU06478.1"/>
    <property type="molecule type" value="Genomic_DNA"/>
</dbReference>
<evidence type="ECO:0000256" key="1">
    <source>
        <dbReference type="SAM" id="MobiDB-lite"/>
    </source>
</evidence>
<dbReference type="KEGG" id="cok:COCCU_02620"/>
<protein>
    <submittedName>
        <fullName evidence="2">Uncharacterized protein</fullName>
    </submittedName>
</protein>